<dbReference type="NCBIfam" id="NF041551">
    <property type="entry name" value="YlcI_YnfO_N"/>
    <property type="match status" value="1"/>
</dbReference>
<dbReference type="Pfam" id="PF13132">
    <property type="entry name" value="DUF3950"/>
    <property type="match status" value="1"/>
</dbReference>
<name>A0A2V4DS43_9GAMM</name>
<dbReference type="AlphaFoldDB" id="A0A2V4DS43"/>
<dbReference type="SUPFAM" id="SSF47598">
    <property type="entry name" value="Ribbon-helix-helix"/>
    <property type="match status" value="1"/>
</dbReference>
<evidence type="ECO:0000313" key="3">
    <source>
        <dbReference type="Proteomes" id="UP000247483"/>
    </source>
</evidence>
<dbReference type="RefSeq" id="WP_110424210.1">
    <property type="nucleotide sequence ID" value="NZ_QGLP01000006.1"/>
</dbReference>
<proteinExistence type="predicted"/>
<dbReference type="GO" id="GO:0006355">
    <property type="term" value="P:regulation of DNA-templated transcription"/>
    <property type="evidence" value="ECO:0007669"/>
    <property type="project" value="InterPro"/>
</dbReference>
<evidence type="ECO:0000313" key="2">
    <source>
        <dbReference type="EMBL" id="PXZ03460.1"/>
    </source>
</evidence>
<sequence>MANETSKSKRKDIRFPHELIEKIDEQSQKENTNFSAWVISACREKLTKPNKK</sequence>
<evidence type="ECO:0000259" key="1">
    <source>
        <dbReference type="Pfam" id="PF13132"/>
    </source>
</evidence>
<comment type="caution">
    <text evidence="2">The sequence shown here is derived from an EMBL/GenBank/DDBJ whole genome shotgun (WGS) entry which is preliminary data.</text>
</comment>
<protein>
    <recommendedName>
        <fullName evidence="1">DUF3950 domain-containing protein</fullName>
    </recommendedName>
</protein>
<gene>
    <name evidence="2" type="ORF">DKK79_11490</name>
</gene>
<dbReference type="InterPro" id="IPR025030">
    <property type="entry name" value="DUF3950"/>
</dbReference>
<organism evidence="2 3">
    <name type="scientific">Gilliamella apicola</name>
    <dbReference type="NCBI Taxonomy" id="1196095"/>
    <lineage>
        <taxon>Bacteria</taxon>
        <taxon>Pseudomonadati</taxon>
        <taxon>Pseudomonadota</taxon>
        <taxon>Gammaproteobacteria</taxon>
        <taxon>Orbales</taxon>
        <taxon>Orbaceae</taxon>
        <taxon>Gilliamella</taxon>
    </lineage>
</organism>
<dbReference type="InterPro" id="IPR010985">
    <property type="entry name" value="Ribbon_hlx_hlx"/>
</dbReference>
<dbReference type="EMBL" id="QGLP01000006">
    <property type="protein sequence ID" value="PXZ03460.1"/>
    <property type="molecule type" value="Genomic_DNA"/>
</dbReference>
<accession>A0A2V4DS43</accession>
<reference evidence="2 3" key="1">
    <citation type="submission" date="2018-05" db="EMBL/GenBank/DDBJ databases">
        <title>Reference genomes for bee gut microbiota database.</title>
        <authorList>
            <person name="Ellegaard K.M."/>
        </authorList>
    </citation>
    <scope>NUCLEOTIDE SEQUENCE [LARGE SCALE GENOMIC DNA]</scope>
    <source>
        <strain evidence="2 3">ESL0177</strain>
    </source>
</reference>
<feature type="domain" description="DUF3950" evidence="1">
    <location>
        <begin position="28"/>
        <end position="46"/>
    </location>
</feature>
<dbReference type="Proteomes" id="UP000247483">
    <property type="component" value="Unassembled WGS sequence"/>
</dbReference>